<gene>
    <name evidence="1" type="ORF">F7Q92_19660</name>
</gene>
<proteinExistence type="predicted"/>
<dbReference type="OrthoDB" id="134981at2"/>
<evidence type="ECO:0000313" key="1">
    <source>
        <dbReference type="EMBL" id="KAB0574338.1"/>
    </source>
</evidence>
<sequence>MTTQISRDSFAPEQRYSGLYLQQGRMILDADWNELSDLQKSRLAEALRDAIASGAPRSGGLALVADAGDGGKVKVQPGVLYVDGVPARFPGSALTALTAQPDYPWAGAYPGKKLVLYADVWDRPVTALERPELMDPALHGADTATRSQTLLQVKWCANTLDPLDPAVNPPIGNGLATLTLRKIDSGSDPCNPCAAQVAVNERLGNYLFRVEVHDVDPAAKTVTLKWSRDNGAEACASATPPPGFDQGDWVWEYFDADTERLLGLHLNGSTPKPRGLIHEAWNVPTGADEPKAFARQWDGYGVFRTDTGALVKGRDRGVTLATAAAGDPAHGSCWVAGNDLLVNLENLALRLSVKSRQFVPGDHWLATIREAVQASGDVVLNQAPPQGVRHHFLRLGTLLDDGSLQPPTDAERRRLAFPPLSDLRAADVGFTEQCNPLFHGAQNVQQALDALCNLGAQNVHYTPPACAVEPSVRSLLGLANSPSTVDVVLDALLCGLRANDVPLDKSDAALCSDLKADSVVTVQDALKALCLHSGGCEVVVRDSDQLMKRLKQAAEDKKGNLWLKLCAGTYEIPEDLSLTSLTSLRLSGESAAASQIIVGAQRLRLQAGAIVLEDLGWTFKQPAAQLGLQGATVTVRDCTGLREAEQPGGPALVQVASPEGQTATLHWQSSDWTAWVAPDLKFGWKPGGATAADKDFLKTLQRHVENLLKQAPAEALDKSLAQLAEAWQALGVERWRAWSAALPKAPLIPRVRYLAQGQPQVARLSQLPQFLGSGGTASAEQIQTALDGLARLVAAGQPDHVLALADTQVGGDIGHSRLQGWLLMLNGLKEGSPTTPPTLHAVQVSPVVTPGGATLRIADVSLSGVRSAQPPKAVDGSSGTLQASVPGLGRLLLDQNRFEWPGSVFTAGGWIGQGNTWDFDAFDNLRPGVALCDRATFTGNVLEGYTDNTHIPCTAGGMQSGLNVLIELRPPQ</sequence>
<organism evidence="1 2">
    <name type="scientific">Ideonella dechloratans</name>
    <dbReference type="NCBI Taxonomy" id="36863"/>
    <lineage>
        <taxon>Bacteria</taxon>
        <taxon>Pseudomonadati</taxon>
        <taxon>Pseudomonadota</taxon>
        <taxon>Betaproteobacteria</taxon>
        <taxon>Burkholderiales</taxon>
        <taxon>Sphaerotilaceae</taxon>
        <taxon>Ideonella</taxon>
    </lineage>
</organism>
<dbReference type="InterPro" id="IPR045392">
    <property type="entry name" value="DUF6519"/>
</dbReference>
<name>A0A643F6N4_IDEDE</name>
<dbReference type="RefSeq" id="WP_151125774.1">
    <property type="nucleotide sequence ID" value="NZ_CP088081.1"/>
</dbReference>
<dbReference type="EMBL" id="VZPB01000076">
    <property type="protein sequence ID" value="KAB0574338.1"/>
    <property type="molecule type" value="Genomic_DNA"/>
</dbReference>
<evidence type="ECO:0000313" key="2">
    <source>
        <dbReference type="Proteomes" id="UP000430120"/>
    </source>
</evidence>
<comment type="caution">
    <text evidence="1">The sequence shown here is derived from an EMBL/GenBank/DDBJ whole genome shotgun (WGS) entry which is preliminary data.</text>
</comment>
<reference evidence="1 2" key="1">
    <citation type="submission" date="2019-09" db="EMBL/GenBank/DDBJ databases">
        <title>Draft genome sequences of 48 bacterial type strains from the CCUG.</title>
        <authorList>
            <person name="Tunovic T."/>
            <person name="Pineiro-Iglesias B."/>
            <person name="Unosson C."/>
            <person name="Inganas E."/>
            <person name="Ohlen M."/>
            <person name="Cardew S."/>
            <person name="Jensie-Markopoulos S."/>
            <person name="Salva-Serra F."/>
            <person name="Jaen-Luchoro D."/>
            <person name="Karlsson R."/>
            <person name="Svensson-Stadler L."/>
            <person name="Chun J."/>
            <person name="Moore E."/>
        </authorList>
    </citation>
    <scope>NUCLEOTIDE SEQUENCE [LARGE SCALE GENOMIC DNA]</scope>
    <source>
        <strain evidence="1 2">CCUG 30977</strain>
    </source>
</reference>
<accession>A0A643F6N4</accession>
<dbReference type="AlphaFoldDB" id="A0A643F6N4"/>
<dbReference type="Proteomes" id="UP000430120">
    <property type="component" value="Unassembled WGS sequence"/>
</dbReference>
<keyword evidence="2" id="KW-1185">Reference proteome</keyword>
<dbReference type="Pfam" id="PF20129">
    <property type="entry name" value="DUF6519"/>
    <property type="match status" value="1"/>
</dbReference>
<protein>
    <submittedName>
        <fullName evidence="1">Uncharacterized protein</fullName>
    </submittedName>
</protein>